<feature type="coiled-coil region" evidence="1">
    <location>
        <begin position="65"/>
        <end position="92"/>
    </location>
</feature>
<evidence type="ECO:0000256" key="1">
    <source>
        <dbReference type="SAM" id="Coils"/>
    </source>
</evidence>
<keyword evidence="4" id="KW-1185">Reference proteome</keyword>
<feature type="compositionally biased region" description="Polar residues" evidence="2">
    <location>
        <begin position="1"/>
        <end position="13"/>
    </location>
</feature>
<dbReference type="GeneID" id="13883544"/>
<dbReference type="FunCoup" id="H2AZV8">
    <property type="interactions" value="195"/>
</dbReference>
<feature type="compositionally biased region" description="Low complexity" evidence="2">
    <location>
        <begin position="127"/>
        <end position="139"/>
    </location>
</feature>
<dbReference type="KEGG" id="kaf:KAFR_0I01270"/>
<dbReference type="STRING" id="1071382.H2AZV8"/>
<evidence type="ECO:0000313" key="4">
    <source>
        <dbReference type="Proteomes" id="UP000005220"/>
    </source>
</evidence>
<dbReference type="RefSeq" id="XP_003959043.1">
    <property type="nucleotide sequence ID" value="XM_003958994.1"/>
</dbReference>
<feature type="compositionally biased region" description="Polar residues" evidence="2">
    <location>
        <begin position="117"/>
        <end position="126"/>
    </location>
</feature>
<dbReference type="Proteomes" id="UP000005220">
    <property type="component" value="Chromosome 9"/>
</dbReference>
<reference evidence="3 4" key="1">
    <citation type="journal article" date="2011" name="Proc. Natl. Acad. Sci. U.S.A.">
        <title>Evolutionary erosion of yeast sex chromosomes by mating-type switching accidents.</title>
        <authorList>
            <person name="Gordon J.L."/>
            <person name="Armisen D."/>
            <person name="Proux-Wera E."/>
            <person name="Oheigeartaigh S.S."/>
            <person name="Byrne K.P."/>
            <person name="Wolfe K.H."/>
        </authorList>
    </citation>
    <scope>NUCLEOTIDE SEQUENCE [LARGE SCALE GENOMIC DNA]</scope>
    <source>
        <strain evidence="4">ATCC 22294 / BCRC 22015 / CBS 2517 / CECT 1963 / NBRC 1671 / NRRL Y-8276</strain>
    </source>
</reference>
<feature type="compositionally biased region" description="Polar residues" evidence="2">
    <location>
        <begin position="33"/>
        <end position="46"/>
    </location>
</feature>
<name>H2AZV8_KAZAF</name>
<gene>
    <name evidence="3" type="primary">KAFR0I01270</name>
    <name evidence="3" type="ORF">KAFR_0I01270</name>
</gene>
<proteinExistence type="predicted"/>
<sequence length="195" mass="22471">MSDTSSSTNTSQIPERKPQLKKRKSSSFSSNKTHLTPHSSVTTTQRRYSREEIINKMENEQDAIVVRLLREINDLKKERNMLRNQLSKFTNVPARTNVVEDDFAVIDDNDTYTHQSFDPSIAINTPSNSRRASSSTSNSIYPVETPMFKQPHSSAAEHLLPSNFRTSENNRRRRRTSNNMDMNRRHSLLNQASMK</sequence>
<evidence type="ECO:0000313" key="3">
    <source>
        <dbReference type="EMBL" id="CCF59908.1"/>
    </source>
</evidence>
<feature type="region of interest" description="Disordered" evidence="2">
    <location>
        <begin position="117"/>
        <end position="195"/>
    </location>
</feature>
<organism evidence="3 4">
    <name type="scientific">Kazachstania africana (strain ATCC 22294 / BCRC 22015 / CBS 2517 / CECT 1963 / NBRC 1671 / NRRL Y-8276)</name>
    <name type="common">Yeast</name>
    <name type="synonym">Kluyveromyces africanus</name>
    <dbReference type="NCBI Taxonomy" id="1071382"/>
    <lineage>
        <taxon>Eukaryota</taxon>
        <taxon>Fungi</taxon>
        <taxon>Dikarya</taxon>
        <taxon>Ascomycota</taxon>
        <taxon>Saccharomycotina</taxon>
        <taxon>Saccharomycetes</taxon>
        <taxon>Saccharomycetales</taxon>
        <taxon>Saccharomycetaceae</taxon>
        <taxon>Kazachstania</taxon>
    </lineage>
</organism>
<feature type="region of interest" description="Disordered" evidence="2">
    <location>
        <begin position="1"/>
        <end position="47"/>
    </location>
</feature>
<accession>H2AZV8</accession>
<dbReference type="InParanoid" id="H2AZV8"/>
<protein>
    <submittedName>
        <fullName evidence="3">Uncharacterized protein</fullName>
    </submittedName>
</protein>
<dbReference type="OrthoDB" id="4026704at2759"/>
<keyword evidence="1" id="KW-0175">Coiled coil</keyword>
<evidence type="ECO:0000256" key="2">
    <source>
        <dbReference type="SAM" id="MobiDB-lite"/>
    </source>
</evidence>
<dbReference type="eggNOG" id="ENOG502SBUT">
    <property type="taxonomic scope" value="Eukaryota"/>
</dbReference>
<dbReference type="AlphaFoldDB" id="H2AZV8"/>
<dbReference type="HOGENOM" id="CLU_1396525_0_0_1"/>
<dbReference type="EMBL" id="HE650829">
    <property type="protein sequence ID" value="CCF59908.1"/>
    <property type="molecule type" value="Genomic_DNA"/>
</dbReference>